<proteinExistence type="inferred from homology"/>
<organism evidence="10 11">
    <name type="scientific">Aquimarina celericrescens</name>
    <dbReference type="NCBI Taxonomy" id="1964542"/>
    <lineage>
        <taxon>Bacteria</taxon>
        <taxon>Pseudomonadati</taxon>
        <taxon>Bacteroidota</taxon>
        <taxon>Flavobacteriia</taxon>
        <taxon>Flavobacteriales</taxon>
        <taxon>Flavobacteriaceae</taxon>
        <taxon>Aquimarina</taxon>
    </lineage>
</organism>
<dbReference type="Pfam" id="PF02321">
    <property type="entry name" value="OEP"/>
    <property type="match status" value="2"/>
</dbReference>
<protein>
    <submittedName>
        <fullName evidence="10">TolC family protein</fullName>
    </submittedName>
</protein>
<evidence type="ECO:0000256" key="1">
    <source>
        <dbReference type="ARBA" id="ARBA00004442"/>
    </source>
</evidence>
<evidence type="ECO:0000256" key="9">
    <source>
        <dbReference type="SAM" id="SignalP"/>
    </source>
</evidence>
<comment type="subcellular location">
    <subcellularLocation>
        <location evidence="1">Cell outer membrane</location>
    </subcellularLocation>
</comment>
<dbReference type="InterPro" id="IPR051906">
    <property type="entry name" value="TolC-like"/>
</dbReference>
<keyword evidence="9" id="KW-0732">Signal</keyword>
<evidence type="ECO:0000256" key="5">
    <source>
        <dbReference type="ARBA" id="ARBA00022692"/>
    </source>
</evidence>
<sequence>METKIKTTTMLLMVFLALKVQAQDQLTLADAIGITLQENHDIQIAQLDTVVSSNNATAGNAGLLPSIYAVGGYNYSENNTEIEFAAFDGSGDTQSIRADFAETEEISASVNVEYTLFDGLGGHHRLKLLKNSNKATALQTRYRIENTVLNTTFFYLNVATQQANLVIAQEQLDISNERLQRAESQFNFGAGNRTTVLNAEVAVKNDSAALRQNQLRYKTAQAELNAFMGRSPKIGFSVDEEVDFYPFIDKEQLEAKVLENNARLKLSQQGLEISESELSIAKAERYPKVLLHGGYSYFDQTNEANLLLSQQLDGWNVGVGVRLNIFDGSRVNRKIQNAQIRIDQEKLRIDQTELQVVKDFENTYTEYEQALNDLNIERSNLKTFEQNFERNQIDFRNGQITNTQLREAQLDLTSAKTRIVTATYTVKQKEAELLQLTGAMLKLE</sequence>
<dbReference type="Proteomes" id="UP001597344">
    <property type="component" value="Unassembled WGS sequence"/>
</dbReference>
<evidence type="ECO:0000256" key="3">
    <source>
        <dbReference type="ARBA" id="ARBA00022448"/>
    </source>
</evidence>
<evidence type="ECO:0000313" key="11">
    <source>
        <dbReference type="Proteomes" id="UP001597344"/>
    </source>
</evidence>
<keyword evidence="3" id="KW-0813">Transport</keyword>
<keyword evidence="6" id="KW-0472">Membrane</keyword>
<dbReference type="RefSeq" id="WP_378318975.1">
    <property type="nucleotide sequence ID" value="NZ_JBHUHY010000003.1"/>
</dbReference>
<keyword evidence="5" id="KW-0812">Transmembrane</keyword>
<evidence type="ECO:0000256" key="4">
    <source>
        <dbReference type="ARBA" id="ARBA00022452"/>
    </source>
</evidence>
<comment type="similarity">
    <text evidence="2">Belongs to the outer membrane factor (OMF) (TC 1.B.17) family.</text>
</comment>
<feature type="coiled-coil region" evidence="8">
    <location>
        <begin position="335"/>
        <end position="387"/>
    </location>
</feature>
<keyword evidence="8" id="KW-0175">Coiled coil</keyword>
<feature type="chain" id="PRO_5045772755" evidence="9">
    <location>
        <begin position="23"/>
        <end position="444"/>
    </location>
</feature>
<evidence type="ECO:0000256" key="2">
    <source>
        <dbReference type="ARBA" id="ARBA00007613"/>
    </source>
</evidence>
<dbReference type="Gene3D" id="1.20.1600.10">
    <property type="entry name" value="Outer membrane efflux proteins (OEP)"/>
    <property type="match status" value="1"/>
</dbReference>
<name>A0ABW5AVV2_9FLAO</name>
<dbReference type="EMBL" id="JBHUHY010000003">
    <property type="protein sequence ID" value="MFD2185989.1"/>
    <property type="molecule type" value="Genomic_DNA"/>
</dbReference>
<comment type="caution">
    <text evidence="10">The sequence shown here is derived from an EMBL/GenBank/DDBJ whole genome shotgun (WGS) entry which is preliminary data.</text>
</comment>
<evidence type="ECO:0000256" key="8">
    <source>
        <dbReference type="SAM" id="Coils"/>
    </source>
</evidence>
<dbReference type="SUPFAM" id="SSF56954">
    <property type="entry name" value="Outer membrane efflux proteins (OEP)"/>
    <property type="match status" value="1"/>
</dbReference>
<accession>A0ABW5AVV2</accession>
<evidence type="ECO:0000256" key="6">
    <source>
        <dbReference type="ARBA" id="ARBA00023136"/>
    </source>
</evidence>
<keyword evidence="7" id="KW-0998">Cell outer membrane</keyword>
<dbReference type="InterPro" id="IPR003423">
    <property type="entry name" value="OMP_efflux"/>
</dbReference>
<keyword evidence="11" id="KW-1185">Reference proteome</keyword>
<gene>
    <name evidence="10" type="ORF">ACFSJT_04235</name>
</gene>
<dbReference type="PANTHER" id="PTHR30026:SF20">
    <property type="entry name" value="OUTER MEMBRANE PROTEIN TOLC"/>
    <property type="match status" value="1"/>
</dbReference>
<keyword evidence="4" id="KW-1134">Transmembrane beta strand</keyword>
<evidence type="ECO:0000313" key="10">
    <source>
        <dbReference type="EMBL" id="MFD2185989.1"/>
    </source>
</evidence>
<evidence type="ECO:0000256" key="7">
    <source>
        <dbReference type="ARBA" id="ARBA00023237"/>
    </source>
</evidence>
<reference evidence="11" key="1">
    <citation type="journal article" date="2019" name="Int. J. Syst. Evol. Microbiol.">
        <title>The Global Catalogue of Microorganisms (GCM) 10K type strain sequencing project: providing services to taxonomists for standard genome sequencing and annotation.</title>
        <authorList>
            <consortium name="The Broad Institute Genomics Platform"/>
            <consortium name="The Broad Institute Genome Sequencing Center for Infectious Disease"/>
            <person name="Wu L."/>
            <person name="Ma J."/>
        </authorList>
    </citation>
    <scope>NUCLEOTIDE SEQUENCE [LARGE SCALE GENOMIC DNA]</scope>
    <source>
        <strain evidence="11">DT92</strain>
    </source>
</reference>
<feature type="signal peptide" evidence="9">
    <location>
        <begin position="1"/>
        <end position="22"/>
    </location>
</feature>
<dbReference type="PANTHER" id="PTHR30026">
    <property type="entry name" value="OUTER MEMBRANE PROTEIN TOLC"/>
    <property type="match status" value="1"/>
</dbReference>